<evidence type="ECO:0000259" key="2">
    <source>
        <dbReference type="Pfam" id="PF25019"/>
    </source>
</evidence>
<accession>A0AAV5C864</accession>
<dbReference type="InterPro" id="IPR032675">
    <property type="entry name" value="LRR_dom_sf"/>
</dbReference>
<dbReference type="InterPro" id="IPR057135">
    <property type="entry name" value="At4g27190-like_LRR"/>
</dbReference>
<feature type="domain" description="R13L1/DRL21-like LRR repeat region" evidence="2">
    <location>
        <begin position="24"/>
        <end position="92"/>
    </location>
</feature>
<dbReference type="PANTHER" id="PTHR47186:SF64">
    <property type="entry name" value="NB-ARC DOMAIN-CONTAINING PROTEIN"/>
    <property type="match status" value="1"/>
</dbReference>
<dbReference type="Pfam" id="PF23247">
    <property type="entry name" value="LRR_RPS2"/>
    <property type="match status" value="1"/>
</dbReference>
<dbReference type="AlphaFoldDB" id="A0AAV5C864"/>
<gene>
    <name evidence="3" type="primary">ga10994</name>
    <name evidence="3" type="ORF">PR202_ga10994</name>
</gene>
<keyword evidence="4" id="KW-1185">Reference proteome</keyword>
<evidence type="ECO:0000313" key="3">
    <source>
        <dbReference type="EMBL" id="GJM94354.1"/>
    </source>
</evidence>
<dbReference type="EMBL" id="BQKI01000005">
    <property type="protein sequence ID" value="GJM94354.1"/>
    <property type="molecule type" value="Genomic_DNA"/>
</dbReference>
<reference evidence="3" key="2">
    <citation type="submission" date="2021-12" db="EMBL/GenBank/DDBJ databases">
        <title>Resequencing data analysis of finger millet.</title>
        <authorList>
            <person name="Hatakeyama M."/>
            <person name="Aluri S."/>
            <person name="Balachadran M.T."/>
            <person name="Sivarajan S.R."/>
            <person name="Poveda L."/>
            <person name="Shimizu-Inatsugi R."/>
            <person name="Schlapbach R."/>
            <person name="Sreeman S.M."/>
            <person name="Shimizu K.K."/>
        </authorList>
    </citation>
    <scope>NUCLEOTIDE SEQUENCE</scope>
</reference>
<evidence type="ECO:0000313" key="4">
    <source>
        <dbReference type="Proteomes" id="UP001054889"/>
    </source>
</evidence>
<evidence type="ECO:0000259" key="1">
    <source>
        <dbReference type="Pfam" id="PF23247"/>
    </source>
</evidence>
<dbReference type="Pfam" id="PF25019">
    <property type="entry name" value="LRR_R13L1-DRL21"/>
    <property type="match status" value="1"/>
</dbReference>
<comment type="caution">
    <text evidence="3">The sequence shown here is derived from an EMBL/GenBank/DDBJ whole genome shotgun (WGS) entry which is preliminary data.</text>
</comment>
<dbReference type="InterPro" id="IPR056789">
    <property type="entry name" value="LRR_R13L1-DRL21"/>
</dbReference>
<proteinExistence type="predicted"/>
<reference evidence="3" key="1">
    <citation type="journal article" date="2018" name="DNA Res.">
        <title>Multiple hybrid de novo genome assembly of finger millet, an orphan allotetraploid crop.</title>
        <authorList>
            <person name="Hatakeyama M."/>
            <person name="Aluri S."/>
            <person name="Balachadran M.T."/>
            <person name="Sivarajan S.R."/>
            <person name="Patrignani A."/>
            <person name="Gruter S."/>
            <person name="Poveda L."/>
            <person name="Shimizu-Inatsugi R."/>
            <person name="Baeten J."/>
            <person name="Francoijs K.J."/>
            <person name="Nataraja K.N."/>
            <person name="Reddy Y.A.N."/>
            <person name="Phadnis S."/>
            <person name="Ravikumar R.L."/>
            <person name="Schlapbach R."/>
            <person name="Sreeman S.M."/>
            <person name="Shimizu K.K."/>
        </authorList>
    </citation>
    <scope>NUCLEOTIDE SEQUENCE</scope>
</reference>
<dbReference type="SUPFAM" id="SSF52047">
    <property type="entry name" value="RNI-like"/>
    <property type="match status" value="1"/>
</dbReference>
<evidence type="ECO:0008006" key="5">
    <source>
        <dbReference type="Google" id="ProtNLM"/>
    </source>
</evidence>
<sequence length="280" mass="31743">MSHFPADTNTLCSRYTGSSCSSMGELRLLDLGGYLEIDQLENVTETDAQEANLQNKKSLTELKLQWRDPSSREPQHHHKVLEGLKPHDGIKQNREAFLHCGSYQLYKFFAWPEWKIYIACVLGDPPFTFKKLKDLSLRMMPNLETWWDINEAQGQESIFPELEDLTIRRCDALVHWPENVFRHLVALRKLSIGGCNKLTGRTQDASDQCTTPGRSVLLPRLESLELLWCDSLVEVPALPASLRGIMDLQTPPSCSIGGFFEMEQGHCIKAFVAYTSSSPT</sequence>
<name>A0AAV5C864_ELECO</name>
<protein>
    <recommendedName>
        <fullName evidence="5">Disease resistance RPP13-like protein 1</fullName>
    </recommendedName>
</protein>
<feature type="domain" description="Disease resistance protein At4g27190-like leucine-rich repeats" evidence="1">
    <location>
        <begin position="130"/>
        <end position="195"/>
    </location>
</feature>
<dbReference type="PANTHER" id="PTHR47186">
    <property type="entry name" value="LEUCINE-RICH REPEAT-CONTAINING PROTEIN 57"/>
    <property type="match status" value="1"/>
</dbReference>
<organism evidence="3 4">
    <name type="scientific">Eleusine coracana subsp. coracana</name>
    <dbReference type="NCBI Taxonomy" id="191504"/>
    <lineage>
        <taxon>Eukaryota</taxon>
        <taxon>Viridiplantae</taxon>
        <taxon>Streptophyta</taxon>
        <taxon>Embryophyta</taxon>
        <taxon>Tracheophyta</taxon>
        <taxon>Spermatophyta</taxon>
        <taxon>Magnoliopsida</taxon>
        <taxon>Liliopsida</taxon>
        <taxon>Poales</taxon>
        <taxon>Poaceae</taxon>
        <taxon>PACMAD clade</taxon>
        <taxon>Chloridoideae</taxon>
        <taxon>Cynodonteae</taxon>
        <taxon>Eleusininae</taxon>
        <taxon>Eleusine</taxon>
    </lineage>
</organism>
<dbReference type="Gene3D" id="3.80.10.10">
    <property type="entry name" value="Ribonuclease Inhibitor"/>
    <property type="match status" value="1"/>
</dbReference>
<dbReference type="Proteomes" id="UP001054889">
    <property type="component" value="Unassembled WGS sequence"/>
</dbReference>